<sequence length="176" mass="20252">MTDLTRAKKNVLVPPLNFALVAEGVYRSGHPLKINYKFLQNLHLKAIIYLGDRSEEENKEYIEWANSNGIKFFYFYCPSVKEPFVENDPEANTEALKLLLDTRNFPILIHSNKGKHRVGVLVGAMRKMLQGWSLASIFDEYSRFASGKGDADVEFIELFNPTLTYDPKYAPEWLRS</sequence>
<dbReference type="Gene3D" id="3.90.190.10">
    <property type="entry name" value="Protein tyrosine phosphatase superfamily"/>
    <property type="match status" value="1"/>
</dbReference>
<evidence type="ECO:0000259" key="2">
    <source>
        <dbReference type="PROSITE" id="PS50054"/>
    </source>
</evidence>
<dbReference type="PRINTS" id="PR01911">
    <property type="entry name" value="PFDSPHPHTASE"/>
</dbReference>
<dbReference type="SUPFAM" id="SSF52799">
    <property type="entry name" value="(Phosphotyrosine protein) phosphatases II"/>
    <property type="match status" value="1"/>
</dbReference>
<dbReference type="VEuPathDB" id="FungiDB:TRICI_005200"/>
<reference evidence="3" key="1">
    <citation type="journal article" date="2019" name="G3 (Bethesda)">
        <title>Genome Assemblies of Two Rare Opportunistic Yeast Pathogens: Diutina rugosa (syn. Candida rugosa) and Trichomonascus ciferrii (syn. Candida ciferrii).</title>
        <authorList>
            <person name="Mixao V."/>
            <person name="Saus E."/>
            <person name="Hansen A.P."/>
            <person name="Lass-Florl C."/>
            <person name="Gabaldon T."/>
        </authorList>
    </citation>
    <scope>NUCLEOTIDE SEQUENCE</scope>
    <source>
        <strain evidence="3">CBS 4856</strain>
    </source>
</reference>
<evidence type="ECO:0000313" key="4">
    <source>
        <dbReference type="Proteomes" id="UP000761534"/>
    </source>
</evidence>
<protein>
    <recommendedName>
        <fullName evidence="2">Tyrosine-protein phosphatase domain-containing protein</fullName>
    </recommendedName>
</protein>
<accession>A0A642UWT3</accession>
<name>A0A642UWT3_9ASCO</name>
<dbReference type="GO" id="GO:0005737">
    <property type="term" value="C:cytoplasm"/>
    <property type="evidence" value="ECO:0007669"/>
    <property type="project" value="TreeGrafter"/>
</dbReference>
<dbReference type="InterPro" id="IPR020422">
    <property type="entry name" value="TYR_PHOSPHATASE_DUAL_dom"/>
</dbReference>
<comment type="caution">
    <text evidence="3">The sequence shown here is derived from an EMBL/GenBank/DDBJ whole genome shotgun (WGS) entry which is preliminary data.</text>
</comment>
<keyword evidence="4" id="KW-1185">Reference proteome</keyword>
<dbReference type="InterPro" id="IPR020428">
    <property type="entry name" value="PFA-DSPs"/>
</dbReference>
<gene>
    <name evidence="3" type="ORF">TRICI_005200</name>
</gene>
<dbReference type="InterPro" id="IPR029021">
    <property type="entry name" value="Prot-tyrosine_phosphatase-like"/>
</dbReference>
<proteinExistence type="predicted"/>
<dbReference type="PANTHER" id="PTHR31126:SF74">
    <property type="entry name" value="TYROSINE-PROTEIN PHOSPHATASE-LIKE PROTEIN OCA2"/>
    <property type="match status" value="1"/>
</dbReference>
<dbReference type="GO" id="GO:0052840">
    <property type="term" value="F:inositol diphosphate tetrakisphosphate diphosphatase activity"/>
    <property type="evidence" value="ECO:0007669"/>
    <property type="project" value="TreeGrafter"/>
</dbReference>
<dbReference type="FunFam" id="3.90.190.10:FF:000152">
    <property type="entry name" value="Tyrosine phosphatase, putative"/>
    <property type="match status" value="1"/>
</dbReference>
<dbReference type="PROSITE" id="PS50054">
    <property type="entry name" value="TYR_PHOSPHATASE_DUAL"/>
    <property type="match status" value="1"/>
</dbReference>
<dbReference type="InterPro" id="IPR004861">
    <property type="entry name" value="Siw14-like"/>
</dbReference>
<dbReference type="AlphaFoldDB" id="A0A642UWT3"/>
<dbReference type="OrthoDB" id="6375174at2759"/>
<evidence type="ECO:0000313" key="3">
    <source>
        <dbReference type="EMBL" id="KAA8905949.1"/>
    </source>
</evidence>
<evidence type="ECO:0000256" key="1">
    <source>
        <dbReference type="ARBA" id="ARBA00022801"/>
    </source>
</evidence>
<keyword evidence="1" id="KW-0378">Hydrolase</keyword>
<dbReference type="Pfam" id="PF03162">
    <property type="entry name" value="Y_phosphatase2"/>
    <property type="match status" value="1"/>
</dbReference>
<dbReference type="EMBL" id="SWFS01000405">
    <property type="protein sequence ID" value="KAA8905949.1"/>
    <property type="molecule type" value="Genomic_DNA"/>
</dbReference>
<dbReference type="Proteomes" id="UP000761534">
    <property type="component" value="Unassembled WGS sequence"/>
</dbReference>
<dbReference type="PANTHER" id="PTHR31126">
    <property type="entry name" value="TYROSINE-PROTEIN PHOSPHATASE"/>
    <property type="match status" value="1"/>
</dbReference>
<feature type="domain" description="Tyrosine-protein phosphatase" evidence="2">
    <location>
        <begin position="17"/>
        <end position="168"/>
    </location>
</feature>
<organism evidence="3 4">
    <name type="scientific">Trichomonascus ciferrii</name>
    <dbReference type="NCBI Taxonomy" id="44093"/>
    <lineage>
        <taxon>Eukaryota</taxon>
        <taxon>Fungi</taxon>
        <taxon>Dikarya</taxon>
        <taxon>Ascomycota</taxon>
        <taxon>Saccharomycotina</taxon>
        <taxon>Dipodascomycetes</taxon>
        <taxon>Dipodascales</taxon>
        <taxon>Trichomonascaceae</taxon>
        <taxon>Trichomonascus</taxon>
        <taxon>Trichomonascus ciferrii complex</taxon>
    </lineage>
</organism>
<dbReference type="GO" id="GO:0016791">
    <property type="term" value="F:phosphatase activity"/>
    <property type="evidence" value="ECO:0007669"/>
    <property type="project" value="InterPro"/>
</dbReference>